<dbReference type="CDD" id="cd07821">
    <property type="entry name" value="PYR_PYL_RCAR_like"/>
    <property type="match status" value="1"/>
</dbReference>
<proteinExistence type="predicted"/>
<dbReference type="SUPFAM" id="SSF55961">
    <property type="entry name" value="Bet v1-like"/>
    <property type="match status" value="2"/>
</dbReference>
<organism evidence="1 2">
    <name type="scientific">Pendulispora rubella</name>
    <dbReference type="NCBI Taxonomy" id="2741070"/>
    <lineage>
        <taxon>Bacteria</taxon>
        <taxon>Pseudomonadati</taxon>
        <taxon>Myxococcota</taxon>
        <taxon>Myxococcia</taxon>
        <taxon>Myxococcales</taxon>
        <taxon>Sorangiineae</taxon>
        <taxon>Pendulisporaceae</taxon>
        <taxon>Pendulispora</taxon>
    </lineage>
</organism>
<keyword evidence="2" id="KW-1185">Reference proteome</keyword>
<gene>
    <name evidence="1" type="ORF">LVJ94_47910</name>
</gene>
<dbReference type="PANTHER" id="PTHR39332:SF7">
    <property type="entry name" value="SRPBCC FAMILY PROTEIN"/>
    <property type="match status" value="1"/>
</dbReference>
<dbReference type="EMBL" id="CP089983">
    <property type="protein sequence ID" value="WXB04607.1"/>
    <property type="molecule type" value="Genomic_DNA"/>
</dbReference>
<name>A0ABZ2L1I2_9BACT</name>
<evidence type="ECO:0000313" key="2">
    <source>
        <dbReference type="Proteomes" id="UP001374803"/>
    </source>
</evidence>
<dbReference type="RefSeq" id="WP_394834251.1">
    <property type="nucleotide sequence ID" value="NZ_CP089929.1"/>
</dbReference>
<evidence type="ECO:0000313" key="1">
    <source>
        <dbReference type="EMBL" id="WXB04607.1"/>
    </source>
</evidence>
<dbReference type="InterPro" id="IPR023393">
    <property type="entry name" value="START-like_dom_sf"/>
</dbReference>
<dbReference type="Gene3D" id="3.30.530.20">
    <property type="match status" value="2"/>
</dbReference>
<accession>A0ABZ2L1I2</accession>
<dbReference type="InterPro" id="IPR019587">
    <property type="entry name" value="Polyketide_cyclase/dehydratase"/>
</dbReference>
<dbReference type="PANTHER" id="PTHR39332">
    <property type="entry name" value="BLL4707 PROTEIN"/>
    <property type="match status" value="1"/>
</dbReference>
<sequence length="313" mass="35515">MNATGSESGVFVGKLNGINQEFTRFTSRVFPYPIQEVWPHITKSYLELQQFIHSSQETASPVKLVPGTGDGVGSTIEFDWNGQQVLEKLVEQDDHQYVWTIIVPGETQVFKRYSAKLAFLPITETDSPGNTLVTLELKMVLQKPEAASQIFSHVDPLILERLPRLEEYIQQKHGYQTAQLAEEVFVPADRLWSVISNWNDISWVLDAQSVKVDTKDPYLREIRFKAGYSIVERLISKNDDSRTLEYEILKGSFPVSRYRGRIHLEARGNEKSAFRYDVLFVPTGNKDESTKAILDRLKAGVKFINSALGGRSS</sequence>
<dbReference type="Proteomes" id="UP001374803">
    <property type="component" value="Chromosome"/>
</dbReference>
<dbReference type="Pfam" id="PF10604">
    <property type="entry name" value="Polyketide_cyc2"/>
    <property type="match status" value="1"/>
</dbReference>
<reference evidence="1" key="1">
    <citation type="submission" date="2021-12" db="EMBL/GenBank/DDBJ databases">
        <title>Discovery of the Pendulisporaceae a myxobacterial family with distinct sporulation behavior and unique specialized metabolism.</title>
        <authorList>
            <person name="Garcia R."/>
            <person name="Popoff A."/>
            <person name="Bader C.D."/>
            <person name="Loehr J."/>
            <person name="Walesch S."/>
            <person name="Walt C."/>
            <person name="Boldt J."/>
            <person name="Bunk B."/>
            <person name="Haeckl F.J.F.P.J."/>
            <person name="Gunesch A.P."/>
            <person name="Birkelbach J."/>
            <person name="Nuebel U."/>
            <person name="Pietschmann T."/>
            <person name="Bach T."/>
            <person name="Mueller R."/>
        </authorList>
    </citation>
    <scope>NUCLEOTIDE SEQUENCE</scope>
    <source>
        <strain evidence="1">MSr11367</strain>
    </source>
</reference>
<protein>
    <submittedName>
        <fullName evidence="1">SRPBCC family protein</fullName>
    </submittedName>
</protein>